<dbReference type="InterPro" id="IPR006162">
    <property type="entry name" value="Ppantetheine_attach_site"/>
</dbReference>
<dbReference type="Proteomes" id="UP001519311">
    <property type="component" value="Unassembled WGS sequence"/>
</dbReference>
<dbReference type="InterPro" id="IPR045851">
    <property type="entry name" value="AMP-bd_C_sf"/>
</dbReference>
<dbReference type="Pfam" id="PF00550">
    <property type="entry name" value="PP-binding"/>
    <property type="match status" value="1"/>
</dbReference>
<dbReference type="SUPFAM" id="SSF52777">
    <property type="entry name" value="CoA-dependent acyltransferases"/>
    <property type="match status" value="2"/>
</dbReference>
<dbReference type="Gene3D" id="2.30.38.10">
    <property type="entry name" value="Luciferase, Domain 3"/>
    <property type="match status" value="1"/>
</dbReference>
<evidence type="ECO:0000313" key="7">
    <source>
        <dbReference type="Proteomes" id="UP001519311"/>
    </source>
</evidence>
<evidence type="ECO:0000256" key="1">
    <source>
        <dbReference type="ARBA" id="ARBA00001957"/>
    </source>
</evidence>
<dbReference type="InterPro" id="IPR025110">
    <property type="entry name" value="AMP-bd_C"/>
</dbReference>
<keyword evidence="3" id="KW-0597">Phosphoprotein</keyword>
<dbReference type="InterPro" id="IPR009081">
    <property type="entry name" value="PP-bd_ACP"/>
</dbReference>
<feature type="compositionally biased region" description="Basic and acidic residues" evidence="4">
    <location>
        <begin position="1034"/>
        <end position="1053"/>
    </location>
</feature>
<reference evidence="6 7" key="1">
    <citation type="submission" date="2021-03" db="EMBL/GenBank/DDBJ databases">
        <title>Sequencing the genomes of 1000 actinobacteria strains.</title>
        <authorList>
            <person name="Klenk H.-P."/>
        </authorList>
    </citation>
    <scope>NUCLEOTIDE SEQUENCE [LARGE SCALE GENOMIC DNA]</scope>
    <source>
        <strain evidence="6 7">DSM 40843</strain>
    </source>
</reference>
<evidence type="ECO:0000313" key="6">
    <source>
        <dbReference type="EMBL" id="MBP2363973.1"/>
    </source>
</evidence>
<keyword evidence="2" id="KW-0596">Phosphopantetheine</keyword>
<dbReference type="PANTHER" id="PTHR45527">
    <property type="entry name" value="NONRIBOSOMAL PEPTIDE SYNTHETASE"/>
    <property type="match status" value="1"/>
</dbReference>
<dbReference type="InterPro" id="IPR001242">
    <property type="entry name" value="Condensation_dom"/>
</dbReference>
<evidence type="ECO:0000259" key="5">
    <source>
        <dbReference type="PROSITE" id="PS50075"/>
    </source>
</evidence>
<dbReference type="Pfam" id="PF00668">
    <property type="entry name" value="Condensation"/>
    <property type="match status" value="1"/>
</dbReference>
<dbReference type="Gene3D" id="1.10.10.1830">
    <property type="entry name" value="Non-ribosomal peptide synthase, adenylation domain"/>
    <property type="match status" value="1"/>
</dbReference>
<dbReference type="Gene3D" id="3.40.50.1820">
    <property type="entry name" value="alpha/beta hydrolase"/>
    <property type="match status" value="1"/>
</dbReference>
<feature type="region of interest" description="Disordered" evidence="4">
    <location>
        <begin position="1032"/>
        <end position="1057"/>
    </location>
</feature>
<dbReference type="Gene3D" id="3.40.50.980">
    <property type="match status" value="2"/>
</dbReference>
<proteinExistence type="predicted"/>
<dbReference type="Pfam" id="PF18563">
    <property type="entry name" value="TubC_N"/>
    <property type="match status" value="1"/>
</dbReference>
<dbReference type="Gene3D" id="3.30.300.30">
    <property type="match status" value="1"/>
</dbReference>
<dbReference type="PROSITE" id="PS50075">
    <property type="entry name" value="CARRIER"/>
    <property type="match status" value="1"/>
</dbReference>
<dbReference type="CDD" id="cd19531">
    <property type="entry name" value="LCL_NRPS-like"/>
    <property type="match status" value="1"/>
</dbReference>
<dbReference type="InterPro" id="IPR000873">
    <property type="entry name" value="AMP-dep_synth/lig_dom"/>
</dbReference>
<dbReference type="SUPFAM" id="SSF56801">
    <property type="entry name" value="Acetyl-CoA synthetase-like"/>
    <property type="match status" value="1"/>
</dbReference>
<gene>
    <name evidence="6" type="ORF">JOF59_006465</name>
</gene>
<name>A0ABS4VJ83_9ACTN</name>
<dbReference type="Gene3D" id="3.30.559.10">
    <property type="entry name" value="Chloramphenicol acetyltransferase-like domain"/>
    <property type="match status" value="1"/>
</dbReference>
<feature type="domain" description="Carrier" evidence="5">
    <location>
        <begin position="1053"/>
        <end position="1128"/>
    </location>
</feature>
<dbReference type="InterPro" id="IPR023213">
    <property type="entry name" value="CAT-like_dom_sf"/>
</dbReference>
<accession>A0ABS4VJ83</accession>
<dbReference type="InterPro" id="IPR036736">
    <property type="entry name" value="ACP-like_sf"/>
</dbReference>
<organism evidence="6 7">
    <name type="scientific">Streptomyces clavifer</name>
    <dbReference type="NCBI Taxonomy" id="68188"/>
    <lineage>
        <taxon>Bacteria</taxon>
        <taxon>Bacillati</taxon>
        <taxon>Actinomycetota</taxon>
        <taxon>Actinomycetes</taxon>
        <taxon>Kitasatosporales</taxon>
        <taxon>Streptomycetaceae</taxon>
        <taxon>Streptomyces</taxon>
    </lineage>
</organism>
<keyword evidence="7" id="KW-1185">Reference proteome</keyword>
<dbReference type="SUPFAM" id="SSF47336">
    <property type="entry name" value="ACP-like"/>
    <property type="match status" value="1"/>
</dbReference>
<dbReference type="EMBL" id="JAGINS010000002">
    <property type="protein sequence ID" value="MBP2363973.1"/>
    <property type="molecule type" value="Genomic_DNA"/>
</dbReference>
<dbReference type="Pfam" id="PF00501">
    <property type="entry name" value="AMP-binding"/>
    <property type="match status" value="1"/>
</dbReference>
<comment type="caution">
    <text evidence="6">The sequence shown here is derived from an EMBL/GenBank/DDBJ whole genome shotgun (WGS) entry which is preliminary data.</text>
</comment>
<protein>
    <submittedName>
        <fullName evidence="6">Amino acid adenylation domain-containing protein</fullName>
    </submittedName>
</protein>
<sequence length="1132" mass="119772">MTGSPQETDAHRLLDELRADGVRLWVHGDRLRYRSDEGLSAGRMAALRGAKEQITALLLAEATDGAAGSGPAPRVRPAAAVGLAGRERPSEVPLSVGQEGLWFLDRTGETGAAYHEQSAVRLGGALDEAALHEALTELVRRHEALRTHYADVDGVPRQMVEPATAPVLQRHDLTGVPADERDEALRAVLRTAAAAHLDLAARCPMSLQLVRTGEQEHVIAVAAHHIMIDGTSFDILFRELGVLYDALRRGEPSPLPEPVAQYADYALWQRETLRGERLRALLDYWTGRLEGAPAALDMPFDRTRPATPGFRGDVVRFSLPAPLVESLAALGHRNHATTFMVLLAAYQTLLSRWCGEDDISVGLPVDGRNHPDAEHLVGYFLNTLVLRSDLAGRPTFEELVRQVRSNLIDAYEHRDLPFGRLVQEVASGGRTDHQPLFQALFTYLAESELSMGDLDLERVHLTESTAKFDLSLLLSETPSGRIEGGFEFSTDLFDRVSVERLVGLFVVLLEGVVGDVGVGVHEVGVLDGVGRGELVLFGEGGGVVGGGVVGLHELFERRVVECRDAVAVVCGGVSVSYGELDGWANAVALRLVELGVGVDCLVGLCVSRGVGMVVGMLAVLKAGGGYVPLDPGYPEARLRHMAVDSGVGVVVCDSSVVGVVGGLVSGGLGVVCVDEGVFRSGSVVGPGVGVFSGGAAYCIYTSGSTGVPKGVVLSHGSAVAFVEWAVGVFGGVSGGLLSRVLASTSMCFDLSVFEVFAPLAVGGSVVVVRDVLELAERAVVPVPSLINSVPSAVEALVGASAFPVGVGAVNVAGEVLRSSVVDAVRGVDAGVRVFNLYGPTEDTTYSTWCEVGGGGRITVGRPISGTQVYVCDRWGELVPVGVVGEVFLGGAGQARGYLGRPGLTAERFVPDPFGVGGGRLYRTGDLGRWCPDGELEFRGRVDHQVKVRGFRIELGEIEAVLDRSGLVGEAVVTVDEAGPAGGTLVAHLVPGPGRTTGQGLLDEIEQALRATLPGYMVPSVLMVLEALPRTPNGKVDRAALPRPGDVSRHDRTPPRTPAEETLAGIWQDVLHLDRIGVHDNFFGLGGHSLLVTRLVARIRDEMGVEVPPQRFFEDPTVAAVAAFTETRTIGVL</sequence>
<dbReference type="Gene3D" id="3.30.559.30">
    <property type="entry name" value="Nonribosomal peptide synthetase, condensation domain"/>
    <property type="match status" value="1"/>
</dbReference>
<dbReference type="PROSITE" id="PS00012">
    <property type="entry name" value="PHOSPHOPANTETHEINE"/>
    <property type="match status" value="1"/>
</dbReference>
<dbReference type="InterPro" id="IPR041464">
    <property type="entry name" value="TubC_N"/>
</dbReference>
<dbReference type="InterPro" id="IPR044894">
    <property type="entry name" value="TubC_N_sf"/>
</dbReference>
<evidence type="ECO:0000256" key="3">
    <source>
        <dbReference type="ARBA" id="ARBA00022553"/>
    </source>
</evidence>
<comment type="cofactor">
    <cofactor evidence="1">
        <name>pantetheine 4'-phosphate</name>
        <dbReference type="ChEBI" id="CHEBI:47942"/>
    </cofactor>
</comment>
<evidence type="ECO:0000256" key="2">
    <source>
        <dbReference type="ARBA" id="ARBA00022450"/>
    </source>
</evidence>
<dbReference type="SMART" id="SM00823">
    <property type="entry name" value="PKS_PP"/>
    <property type="match status" value="1"/>
</dbReference>
<dbReference type="PANTHER" id="PTHR45527:SF1">
    <property type="entry name" value="FATTY ACID SYNTHASE"/>
    <property type="match status" value="1"/>
</dbReference>
<dbReference type="Pfam" id="PF13193">
    <property type="entry name" value="AMP-binding_C"/>
    <property type="match status" value="1"/>
</dbReference>
<dbReference type="InterPro" id="IPR020806">
    <property type="entry name" value="PKS_PP-bd"/>
</dbReference>
<dbReference type="RefSeq" id="WP_209471682.1">
    <property type="nucleotide sequence ID" value="NZ_BMWJ01000007.1"/>
</dbReference>
<dbReference type="NCBIfam" id="TIGR01733">
    <property type="entry name" value="AA-adenyl-dom"/>
    <property type="match status" value="1"/>
</dbReference>
<dbReference type="InterPro" id="IPR029058">
    <property type="entry name" value="AB_hydrolase_fold"/>
</dbReference>
<dbReference type="InterPro" id="IPR010071">
    <property type="entry name" value="AA_adenyl_dom"/>
</dbReference>
<evidence type="ECO:0000256" key="4">
    <source>
        <dbReference type="SAM" id="MobiDB-lite"/>
    </source>
</evidence>